<dbReference type="Proteomes" id="UP000673975">
    <property type="component" value="Unassembled WGS sequence"/>
</dbReference>
<feature type="domain" description="LarA-like N-terminal" evidence="1">
    <location>
        <begin position="23"/>
        <end position="186"/>
    </location>
</feature>
<dbReference type="Gene3D" id="3.90.226.30">
    <property type="match status" value="1"/>
</dbReference>
<dbReference type="InterPro" id="IPR043166">
    <property type="entry name" value="LarA-like_C"/>
</dbReference>
<dbReference type="PANTHER" id="PTHR33171">
    <property type="entry name" value="LAR_N DOMAIN-CONTAINING PROTEIN"/>
    <property type="match status" value="1"/>
</dbReference>
<reference evidence="2" key="1">
    <citation type="submission" date="2021-02" db="EMBL/GenBank/DDBJ databases">
        <title>Natronogracilivirga saccharolytica gen. nov. sp. nov. a new anaerobic, haloalkiliphilic carbohydrate-fermenting bacterium from soda lake and proposing of Cyclonatronumiaceae fam. nov. in the phylum Balneolaeota.</title>
        <authorList>
            <person name="Zhilina T.N."/>
            <person name="Sorokin D.Y."/>
            <person name="Zavarzina D.G."/>
            <person name="Toshchakov S.V."/>
            <person name="Kublanov I.V."/>
        </authorList>
    </citation>
    <scope>NUCLEOTIDE SEQUENCE</scope>
    <source>
        <strain evidence="2">Z-1702</strain>
    </source>
</reference>
<proteinExistence type="predicted"/>
<gene>
    <name evidence="2" type="ORF">NATSA_14485</name>
</gene>
<dbReference type="EMBL" id="JAFIDN010000016">
    <property type="protein sequence ID" value="MBP3193881.1"/>
    <property type="molecule type" value="Genomic_DNA"/>
</dbReference>
<dbReference type="AlphaFoldDB" id="A0A8J7UUQ9"/>
<evidence type="ECO:0000259" key="1">
    <source>
        <dbReference type="Pfam" id="PF09861"/>
    </source>
</evidence>
<dbReference type="InterPro" id="IPR018657">
    <property type="entry name" value="LarA-like_N"/>
</dbReference>
<sequence length="414" mass="46612">MVLEKISTEDNLTEDQLDEFFTRALADLPLDNKNVLVVIPDSTRTAPLDTLYRLLHEQLGQRVNTLEYLIALGTHQPMSEEAINKMLGRGQNGVPHYKVHNHRWDDPDQLVQLGTIKKSEIEEISGGLFGEDVPVEINKLIFDYDHVLMLAPTFPHEVVGFSGGNKYFFPGISGAKILNFFHWLGAVITNRNIIGTSYTPVRAVVDKAAAMIDLPRTCFSMVIKGRGIKGIFMGTPENAYKKAAELSSHEHIRYVGKPFKDVLSMAPPMYQDVWTAGKCMYKLEPVIAKGGRLIIYAPHITEVSYTHGKLIDEIGYHVRDYFMKQMDRFQHIPRGILAHSTHVKGSGTFENGVETPNVEVVLATGISKERCDQINLGYMDPDTIDIDQWKNREDEGILLVEKAGEILYRLKSDS</sequence>
<comment type="caution">
    <text evidence="2">The sequence shown here is derived from an EMBL/GenBank/DDBJ whole genome shotgun (WGS) entry which is preliminary data.</text>
</comment>
<dbReference type="RefSeq" id="WP_210513341.1">
    <property type="nucleotide sequence ID" value="NZ_JAFIDN010000016.1"/>
</dbReference>
<dbReference type="InterPro" id="IPR048068">
    <property type="entry name" value="LarA-like"/>
</dbReference>
<organism evidence="2 3">
    <name type="scientific">Natronogracilivirga saccharolytica</name>
    <dbReference type="NCBI Taxonomy" id="2812953"/>
    <lineage>
        <taxon>Bacteria</taxon>
        <taxon>Pseudomonadati</taxon>
        <taxon>Balneolota</taxon>
        <taxon>Balneolia</taxon>
        <taxon>Balneolales</taxon>
        <taxon>Cyclonatronaceae</taxon>
        <taxon>Natronogracilivirga</taxon>
    </lineage>
</organism>
<keyword evidence="3" id="KW-1185">Reference proteome</keyword>
<evidence type="ECO:0000313" key="2">
    <source>
        <dbReference type="EMBL" id="MBP3193881.1"/>
    </source>
</evidence>
<dbReference type="Pfam" id="PF09861">
    <property type="entry name" value="Lar_N"/>
    <property type="match status" value="1"/>
</dbReference>
<dbReference type="GO" id="GO:0050043">
    <property type="term" value="F:lactate racemase activity"/>
    <property type="evidence" value="ECO:0007669"/>
    <property type="project" value="InterPro"/>
</dbReference>
<dbReference type="PANTHER" id="PTHR33171:SF17">
    <property type="entry name" value="LARA-LIKE N-TERMINAL DOMAIN-CONTAINING PROTEIN"/>
    <property type="match status" value="1"/>
</dbReference>
<accession>A0A8J7UUQ9</accession>
<protein>
    <submittedName>
        <fullName evidence="2">DUF2088 domain-containing protein</fullName>
    </submittedName>
</protein>
<dbReference type="Gene3D" id="3.40.50.11440">
    <property type="match status" value="1"/>
</dbReference>
<name>A0A8J7UUQ9_9BACT</name>
<evidence type="ECO:0000313" key="3">
    <source>
        <dbReference type="Proteomes" id="UP000673975"/>
    </source>
</evidence>